<proteinExistence type="predicted"/>
<dbReference type="PANTHER" id="PTHR42659:SF1">
    <property type="entry name" value="OXIDOREDUCTASE"/>
    <property type="match status" value="1"/>
</dbReference>
<dbReference type="InterPro" id="IPR016166">
    <property type="entry name" value="FAD-bd_PCMH"/>
</dbReference>
<dbReference type="PROSITE" id="PS51387">
    <property type="entry name" value="FAD_PCMH"/>
    <property type="match status" value="1"/>
</dbReference>
<dbReference type="SUPFAM" id="SSF55447">
    <property type="entry name" value="CO dehydrogenase flavoprotein C-terminal domain-like"/>
    <property type="match status" value="1"/>
</dbReference>
<dbReference type="InterPro" id="IPR036318">
    <property type="entry name" value="FAD-bd_PCMH-like_sf"/>
</dbReference>
<dbReference type="InterPro" id="IPR005107">
    <property type="entry name" value="CO_DH_flav_C"/>
</dbReference>
<dbReference type="GO" id="GO:0071949">
    <property type="term" value="F:FAD binding"/>
    <property type="evidence" value="ECO:0007669"/>
    <property type="project" value="InterPro"/>
</dbReference>
<dbReference type="PANTHER" id="PTHR42659">
    <property type="entry name" value="XANTHINE DEHYDROGENASE SUBUNIT C-RELATED"/>
    <property type="match status" value="1"/>
</dbReference>
<evidence type="ECO:0000313" key="2">
    <source>
        <dbReference type="EMBL" id="SVA22085.1"/>
    </source>
</evidence>
<evidence type="ECO:0000259" key="1">
    <source>
        <dbReference type="PROSITE" id="PS51387"/>
    </source>
</evidence>
<dbReference type="InterPro" id="IPR051312">
    <property type="entry name" value="Diverse_Substr_Oxidored"/>
</dbReference>
<dbReference type="InterPro" id="IPR036683">
    <property type="entry name" value="CO_DH_flav_C_dom_sf"/>
</dbReference>
<dbReference type="GO" id="GO:0016491">
    <property type="term" value="F:oxidoreductase activity"/>
    <property type="evidence" value="ECO:0007669"/>
    <property type="project" value="InterPro"/>
</dbReference>
<name>A0A381U1I6_9ZZZZ</name>
<dbReference type="Pfam" id="PF00941">
    <property type="entry name" value="FAD_binding_5"/>
    <property type="match status" value="1"/>
</dbReference>
<accession>A0A381U1I6</accession>
<feature type="non-terminal residue" evidence="2">
    <location>
        <position position="1"/>
    </location>
</feature>
<dbReference type="EMBL" id="UINC01005559">
    <property type="protein sequence ID" value="SVA22085.1"/>
    <property type="molecule type" value="Genomic_DNA"/>
</dbReference>
<dbReference type="Pfam" id="PF03450">
    <property type="entry name" value="CO_deh_flav_C"/>
    <property type="match status" value="1"/>
</dbReference>
<protein>
    <recommendedName>
        <fullName evidence="1">FAD-binding PCMH-type domain-containing protein</fullName>
    </recommendedName>
</protein>
<dbReference type="InterPro" id="IPR002346">
    <property type="entry name" value="Mopterin_DH_FAD-bd"/>
</dbReference>
<sequence length="321" mass="33998">VSLAREALQAGQSVSFAGGGTDLLQLMKDRLVNRPGSGQPDVLVNLKTVDGLDEISSTAQGGMTIGGLTTLDTLTEHPVIRDQFTSLAEAAESVATPQIRNTGTVAGNVVQRPWCWYYRNDFPCYKAGGNQCFSVVGENQLHAIFGGGPSYIVHPSDLAPALVAHDATFRIVGPEGERILSGSDFFVLPSQDAEHENVLQDDEVLASITLAAPGDGVRSAYHKVMDREAWTHALASAAVLLDMNGDVCREARIVLGGVAPIPWRVPEAEGLLAGQRVTPELAREVGVAAVAGARPLSKNRYKVPLTRGVVERTVLALATSA</sequence>
<dbReference type="Gene3D" id="3.30.465.10">
    <property type="match status" value="2"/>
</dbReference>
<dbReference type="SUPFAM" id="SSF56176">
    <property type="entry name" value="FAD-binding/transporter-associated domain-like"/>
    <property type="match status" value="1"/>
</dbReference>
<gene>
    <name evidence="2" type="ORF">METZ01_LOCUS74939</name>
</gene>
<reference evidence="2" key="1">
    <citation type="submission" date="2018-05" db="EMBL/GenBank/DDBJ databases">
        <authorList>
            <person name="Lanie J.A."/>
            <person name="Ng W.-L."/>
            <person name="Kazmierczak K.M."/>
            <person name="Andrzejewski T.M."/>
            <person name="Davidsen T.M."/>
            <person name="Wayne K.J."/>
            <person name="Tettelin H."/>
            <person name="Glass J.I."/>
            <person name="Rusch D."/>
            <person name="Podicherti R."/>
            <person name="Tsui H.-C.T."/>
            <person name="Winkler M.E."/>
        </authorList>
    </citation>
    <scope>NUCLEOTIDE SEQUENCE</scope>
</reference>
<dbReference type="AlphaFoldDB" id="A0A381U1I6"/>
<dbReference type="Gene3D" id="3.30.390.50">
    <property type="entry name" value="CO dehydrogenase flavoprotein, C-terminal domain"/>
    <property type="match status" value="1"/>
</dbReference>
<dbReference type="InterPro" id="IPR016169">
    <property type="entry name" value="FAD-bd_PCMH_sub2"/>
</dbReference>
<feature type="domain" description="FAD-binding PCMH-type" evidence="1">
    <location>
        <begin position="1"/>
        <end position="215"/>
    </location>
</feature>
<dbReference type="SMART" id="SM01092">
    <property type="entry name" value="CO_deh_flav_C"/>
    <property type="match status" value="1"/>
</dbReference>
<organism evidence="2">
    <name type="scientific">marine metagenome</name>
    <dbReference type="NCBI Taxonomy" id="408172"/>
    <lineage>
        <taxon>unclassified sequences</taxon>
        <taxon>metagenomes</taxon>
        <taxon>ecological metagenomes</taxon>
    </lineage>
</organism>